<dbReference type="SUPFAM" id="SSF103473">
    <property type="entry name" value="MFS general substrate transporter"/>
    <property type="match status" value="1"/>
</dbReference>
<dbReference type="InterPro" id="IPR036259">
    <property type="entry name" value="MFS_trans_sf"/>
</dbReference>
<feature type="region of interest" description="Disordered" evidence="7">
    <location>
        <begin position="1"/>
        <end position="61"/>
    </location>
</feature>
<dbReference type="GO" id="GO:0005886">
    <property type="term" value="C:plasma membrane"/>
    <property type="evidence" value="ECO:0007669"/>
    <property type="project" value="TreeGrafter"/>
</dbReference>
<comment type="subcellular location">
    <subcellularLocation>
        <location evidence="1">Membrane</location>
        <topology evidence="1">Multi-pass membrane protein</topology>
    </subcellularLocation>
</comment>
<dbReference type="OrthoDB" id="10021397at2759"/>
<comment type="caution">
    <text evidence="10">The sequence shown here is derived from an EMBL/GenBank/DDBJ whole genome shotgun (WGS) entry which is preliminary data.</text>
</comment>
<protein>
    <recommendedName>
        <fullName evidence="9">Major facilitator superfamily (MFS) profile domain-containing protein</fullName>
    </recommendedName>
</protein>
<keyword evidence="5 8" id="KW-1133">Transmembrane helix</keyword>
<feature type="transmembrane region" description="Helical" evidence="8">
    <location>
        <begin position="437"/>
        <end position="459"/>
    </location>
</feature>
<comment type="similarity">
    <text evidence="2">Belongs to the major facilitator superfamily. TCR/Tet family.</text>
</comment>
<dbReference type="Pfam" id="PF07690">
    <property type="entry name" value="MFS_1"/>
    <property type="match status" value="1"/>
</dbReference>
<feature type="transmembrane region" description="Helical" evidence="8">
    <location>
        <begin position="164"/>
        <end position="185"/>
    </location>
</feature>
<keyword evidence="3" id="KW-0813">Transport</keyword>
<evidence type="ECO:0000313" key="10">
    <source>
        <dbReference type="EMBL" id="TPX10058.1"/>
    </source>
</evidence>
<sequence>MNANTSTNAFDSATSECPSSDSTIRSIRETPNTHQNTITSTTTTSGRVTDQPENGETGGNNTDRAIHGIRWFLVCVAIYSANFLYGLDTTIVADLQGAIAETYSNVAQLGWLGAGFSLGSTVAILPLGKAYGMFDNKWLFTVCLANFAAASALCGGAPSMNAMIVGRVWAGAGGAGMYLGTLNIVSRLCSPKERPVYLSLVAVVYGGGCILGPIVGGAFADSSASWRWAFYLNLLIFGVASPIYLFLLPLLPRREDDPFWEKVKTLDWVGMILTAGLYVSFTMAFIFGGATWEYSDPRVIALIVVFGVCTVAFCLSQHLSLMTTKLDRLFPCDLLRDRQLVLLYICMASGGASLFVAIYYIPVYYLFVNGDSGIQAAVRLLPFICFYVTGILACGALMGRTGYHKLWYLASGVLIIVGSALMYTVRRSTSSAHVVGYTILLGLGMTTTQAGYAVGSLLVTPERVPDLIQFLNISQGQSQLLGLAIASAIFQSETFRGLKRVLDGRGFSDAEIRFALAGARSRVLESVSEEVRKACVDVIVSSISKIWVMVIAAGCLWTVCSLLLTRSRFVGSAVKVEGEKEVESSSSLMV</sequence>
<feature type="transmembrane region" description="Helical" evidence="8">
    <location>
        <begin position="69"/>
        <end position="87"/>
    </location>
</feature>
<evidence type="ECO:0000256" key="4">
    <source>
        <dbReference type="ARBA" id="ARBA00022692"/>
    </source>
</evidence>
<feature type="transmembrane region" description="Helical" evidence="8">
    <location>
        <begin position="228"/>
        <end position="247"/>
    </location>
</feature>
<feature type="transmembrane region" description="Helical" evidence="8">
    <location>
        <begin position="381"/>
        <end position="399"/>
    </location>
</feature>
<feature type="transmembrane region" description="Helical" evidence="8">
    <location>
        <begin position="299"/>
        <end position="319"/>
    </location>
</feature>
<dbReference type="PANTHER" id="PTHR23501:SF12">
    <property type="entry name" value="MAJOR FACILITATOR SUPERFAMILY (MFS) PROFILE DOMAIN-CONTAINING PROTEIN-RELATED"/>
    <property type="match status" value="1"/>
</dbReference>
<evidence type="ECO:0000256" key="2">
    <source>
        <dbReference type="ARBA" id="ARBA00007520"/>
    </source>
</evidence>
<evidence type="ECO:0000256" key="8">
    <source>
        <dbReference type="SAM" id="Phobius"/>
    </source>
</evidence>
<dbReference type="GO" id="GO:0022857">
    <property type="term" value="F:transmembrane transporter activity"/>
    <property type="evidence" value="ECO:0007669"/>
    <property type="project" value="InterPro"/>
</dbReference>
<feature type="compositionally biased region" description="Polar residues" evidence="7">
    <location>
        <begin position="51"/>
        <end position="61"/>
    </location>
</feature>
<feature type="transmembrane region" description="Helical" evidence="8">
    <location>
        <begin position="340"/>
        <end position="361"/>
    </location>
</feature>
<evidence type="ECO:0000256" key="7">
    <source>
        <dbReference type="SAM" id="MobiDB-lite"/>
    </source>
</evidence>
<keyword evidence="6 8" id="KW-0472">Membrane</keyword>
<evidence type="ECO:0000256" key="5">
    <source>
        <dbReference type="ARBA" id="ARBA00022989"/>
    </source>
</evidence>
<feature type="domain" description="Major facilitator superfamily (MFS) profile" evidence="9">
    <location>
        <begin position="74"/>
        <end position="590"/>
    </location>
</feature>
<keyword evidence="11" id="KW-1185">Reference proteome</keyword>
<feature type="transmembrane region" description="Helical" evidence="8">
    <location>
        <begin position="268"/>
        <end position="287"/>
    </location>
</feature>
<feature type="compositionally biased region" description="Polar residues" evidence="7">
    <location>
        <begin position="1"/>
        <end position="25"/>
    </location>
</feature>
<dbReference type="GeneID" id="41968702"/>
<dbReference type="RefSeq" id="XP_030991769.1">
    <property type="nucleotide sequence ID" value="XM_031135314.1"/>
</dbReference>
<feature type="compositionally biased region" description="Low complexity" evidence="7">
    <location>
        <begin position="30"/>
        <end position="49"/>
    </location>
</feature>
<feature type="transmembrane region" description="Helical" evidence="8">
    <location>
        <begin position="197"/>
        <end position="216"/>
    </location>
</feature>
<dbReference type="Gene3D" id="1.20.1250.20">
    <property type="entry name" value="MFS general substrate transporter like domains"/>
    <property type="match status" value="1"/>
</dbReference>
<evidence type="ECO:0000256" key="6">
    <source>
        <dbReference type="ARBA" id="ARBA00023136"/>
    </source>
</evidence>
<dbReference type="InterPro" id="IPR011701">
    <property type="entry name" value="MFS"/>
</dbReference>
<feature type="transmembrane region" description="Helical" evidence="8">
    <location>
        <begin position="107"/>
        <end position="127"/>
    </location>
</feature>
<dbReference type="Proteomes" id="UP000319257">
    <property type="component" value="Unassembled WGS sequence"/>
</dbReference>
<keyword evidence="4 8" id="KW-0812">Transmembrane</keyword>
<evidence type="ECO:0000256" key="1">
    <source>
        <dbReference type="ARBA" id="ARBA00004141"/>
    </source>
</evidence>
<evidence type="ECO:0000259" key="9">
    <source>
        <dbReference type="PROSITE" id="PS50850"/>
    </source>
</evidence>
<reference evidence="10 11" key="1">
    <citation type="submission" date="2019-06" db="EMBL/GenBank/DDBJ databases">
        <title>Draft genome sequence of the filamentous fungus Phialemoniopsis curvata isolated from diesel fuel.</title>
        <authorList>
            <person name="Varaljay V.A."/>
            <person name="Lyon W.J."/>
            <person name="Crouch A.L."/>
            <person name="Drake C.E."/>
            <person name="Hollomon J.M."/>
            <person name="Nadeau L.J."/>
            <person name="Nunn H.S."/>
            <person name="Stevenson B.S."/>
            <person name="Bojanowski C.L."/>
            <person name="Crookes-Goodson W.J."/>
        </authorList>
    </citation>
    <scope>NUCLEOTIDE SEQUENCE [LARGE SCALE GENOMIC DNA]</scope>
    <source>
        <strain evidence="10 11">D216</strain>
    </source>
</reference>
<dbReference type="AlphaFoldDB" id="A0A507AZ25"/>
<accession>A0A507AZ25</accession>
<proteinExistence type="inferred from homology"/>
<dbReference type="InParanoid" id="A0A507AZ25"/>
<dbReference type="InterPro" id="IPR020846">
    <property type="entry name" value="MFS_dom"/>
</dbReference>
<feature type="transmembrane region" description="Helical" evidence="8">
    <location>
        <begin position="139"/>
        <end position="158"/>
    </location>
</feature>
<dbReference type="EMBL" id="SKBQ01000005">
    <property type="protein sequence ID" value="TPX10058.1"/>
    <property type="molecule type" value="Genomic_DNA"/>
</dbReference>
<evidence type="ECO:0000313" key="11">
    <source>
        <dbReference type="Proteomes" id="UP000319257"/>
    </source>
</evidence>
<gene>
    <name evidence="10" type="ORF">E0L32_001255</name>
</gene>
<name>A0A507AZ25_9PEZI</name>
<feature type="transmembrane region" description="Helical" evidence="8">
    <location>
        <begin position="406"/>
        <end position="425"/>
    </location>
</feature>
<dbReference type="PANTHER" id="PTHR23501">
    <property type="entry name" value="MAJOR FACILITATOR SUPERFAMILY"/>
    <property type="match status" value="1"/>
</dbReference>
<dbReference type="PROSITE" id="PS50850">
    <property type="entry name" value="MFS"/>
    <property type="match status" value="1"/>
</dbReference>
<organism evidence="10 11">
    <name type="scientific">Thyridium curvatum</name>
    <dbReference type="NCBI Taxonomy" id="1093900"/>
    <lineage>
        <taxon>Eukaryota</taxon>
        <taxon>Fungi</taxon>
        <taxon>Dikarya</taxon>
        <taxon>Ascomycota</taxon>
        <taxon>Pezizomycotina</taxon>
        <taxon>Sordariomycetes</taxon>
        <taxon>Sordariomycetidae</taxon>
        <taxon>Thyridiales</taxon>
        <taxon>Thyridiaceae</taxon>
        <taxon>Thyridium</taxon>
    </lineage>
</organism>
<feature type="transmembrane region" description="Helical" evidence="8">
    <location>
        <begin position="546"/>
        <end position="565"/>
    </location>
</feature>
<evidence type="ECO:0000256" key="3">
    <source>
        <dbReference type="ARBA" id="ARBA00022448"/>
    </source>
</evidence>